<dbReference type="SMART" id="SM00450">
    <property type="entry name" value="RHOD"/>
    <property type="match status" value="1"/>
</dbReference>
<dbReference type="SUPFAM" id="SSF52540">
    <property type="entry name" value="P-loop containing nucleoside triphosphate hydrolases"/>
    <property type="match status" value="1"/>
</dbReference>
<dbReference type="CDD" id="cd01520">
    <property type="entry name" value="RHOD_YbbB"/>
    <property type="match status" value="1"/>
</dbReference>
<dbReference type="InterPro" id="IPR027417">
    <property type="entry name" value="P-loop_NTPase"/>
</dbReference>
<dbReference type="PANTHER" id="PTHR30401:SF0">
    <property type="entry name" value="TRNA 2-SELENOURIDINE SYNTHASE"/>
    <property type="match status" value="1"/>
</dbReference>
<dbReference type="InterPro" id="IPR036873">
    <property type="entry name" value="Rhodanese-like_dom_sf"/>
</dbReference>
<reference evidence="3 4" key="1">
    <citation type="submission" date="2018-06" db="EMBL/GenBank/DDBJ databases">
        <title>Genomic Encyclopedia of Archaeal and Bacterial Type Strains, Phase II (KMG-II): from individual species to whole genera.</title>
        <authorList>
            <person name="Goeker M."/>
        </authorList>
    </citation>
    <scope>NUCLEOTIDE SEQUENCE [LARGE SCALE GENOMIC DNA]</scope>
    <source>
        <strain evidence="3 4">DSM 6779</strain>
    </source>
</reference>
<dbReference type="EMBL" id="QKZK01000016">
    <property type="protein sequence ID" value="PZX15305.1"/>
    <property type="molecule type" value="Genomic_DNA"/>
</dbReference>
<comment type="caution">
    <text evidence="3">The sequence shown here is derived from an EMBL/GenBank/DDBJ whole genome shotgun (WGS) entry which is preliminary data.</text>
</comment>
<dbReference type="PROSITE" id="PS50206">
    <property type="entry name" value="RHODANESE_3"/>
    <property type="match status" value="1"/>
</dbReference>
<organism evidence="3 4">
    <name type="scientific">Breznakibacter xylanolyticus</name>
    <dbReference type="NCBI Taxonomy" id="990"/>
    <lineage>
        <taxon>Bacteria</taxon>
        <taxon>Pseudomonadati</taxon>
        <taxon>Bacteroidota</taxon>
        <taxon>Bacteroidia</taxon>
        <taxon>Marinilabiliales</taxon>
        <taxon>Marinilabiliaceae</taxon>
        <taxon>Breznakibacter</taxon>
    </lineage>
</organism>
<dbReference type="NCBIfam" id="NF008752">
    <property type="entry name" value="PRK11784.1-4"/>
    <property type="match status" value="1"/>
</dbReference>
<dbReference type="InterPro" id="IPR001763">
    <property type="entry name" value="Rhodanese-like_dom"/>
</dbReference>
<dbReference type="AlphaFoldDB" id="A0A2W7N4M4"/>
<dbReference type="Pfam" id="PF00581">
    <property type="entry name" value="Rhodanese"/>
    <property type="match status" value="1"/>
</dbReference>
<dbReference type="OrthoDB" id="9808735at2"/>
<sequence>MPSTIRQIQPDDLVKLMSSCVIVDVRTPAEYEKGHIPESVNLPLFTNDERAAVGTTYKQVGQQEAIDLGLEIVGPKMAQLVRKAREIAAGRALVIYCWRGGMRSGSVAWLLQTAGLKIFQLTGGYKQYRKHFYELLNRHPWQLVNLGGRTGSGKTEILHQLHQMGQQVIDLEGIANHRGSAYGALGLPPQPTNEQFENLLHDALTRMSPHQCIWVESESQGIGHNFIPDEFYERMQNCLFININIPIENRIQRLVRDYACFPKEMLRDASLKIKKRLGGLVMQQVLDAIDHDDFASVARLTLGYYDKTYDHGFALRQSPKAELSFDHDDTERMAQSLMQSISNLLKTPQYANH</sequence>
<gene>
    <name evidence="3" type="ORF">LX69_02142</name>
</gene>
<dbReference type="Gene3D" id="3.40.250.10">
    <property type="entry name" value="Rhodanese-like domain"/>
    <property type="match status" value="1"/>
</dbReference>
<dbReference type="GO" id="GO:0043828">
    <property type="term" value="F:tRNA 2-selenouridine synthase activity"/>
    <property type="evidence" value="ECO:0007669"/>
    <property type="project" value="InterPro"/>
</dbReference>
<dbReference type="InterPro" id="IPR017582">
    <property type="entry name" value="SelU"/>
</dbReference>
<accession>A0A2W7N4M4</accession>
<name>A0A2W7N4M4_9BACT</name>
<proteinExistence type="predicted"/>
<dbReference type="NCBIfam" id="NF008750">
    <property type="entry name" value="PRK11784.1-2"/>
    <property type="match status" value="1"/>
</dbReference>
<feature type="domain" description="Rhodanese" evidence="2">
    <location>
        <begin position="16"/>
        <end position="137"/>
    </location>
</feature>
<dbReference type="NCBIfam" id="TIGR03167">
    <property type="entry name" value="tRNA_sel_U_synt"/>
    <property type="match status" value="1"/>
</dbReference>
<keyword evidence="1" id="KW-0711">Selenium</keyword>
<dbReference type="Pfam" id="PF26341">
    <property type="entry name" value="AAA_SelU"/>
    <property type="match status" value="1"/>
</dbReference>
<evidence type="ECO:0000313" key="4">
    <source>
        <dbReference type="Proteomes" id="UP000249239"/>
    </source>
</evidence>
<dbReference type="GO" id="GO:0002098">
    <property type="term" value="P:tRNA wobble uridine modification"/>
    <property type="evidence" value="ECO:0007669"/>
    <property type="project" value="InterPro"/>
</dbReference>
<dbReference type="SUPFAM" id="SSF52821">
    <property type="entry name" value="Rhodanese/Cell cycle control phosphatase"/>
    <property type="match status" value="1"/>
</dbReference>
<keyword evidence="4" id="KW-1185">Reference proteome</keyword>
<protein>
    <submittedName>
        <fullName evidence="3">tRNA 2-selenouridine synthase</fullName>
    </submittedName>
</protein>
<dbReference type="Proteomes" id="UP000249239">
    <property type="component" value="Unassembled WGS sequence"/>
</dbReference>
<evidence type="ECO:0000256" key="1">
    <source>
        <dbReference type="ARBA" id="ARBA00023266"/>
    </source>
</evidence>
<dbReference type="RefSeq" id="WP_111445991.1">
    <property type="nucleotide sequence ID" value="NZ_QKZK01000016.1"/>
</dbReference>
<evidence type="ECO:0000313" key="3">
    <source>
        <dbReference type="EMBL" id="PZX15305.1"/>
    </source>
</evidence>
<dbReference type="PANTHER" id="PTHR30401">
    <property type="entry name" value="TRNA 2-SELENOURIDINE SYNTHASE"/>
    <property type="match status" value="1"/>
</dbReference>
<evidence type="ECO:0000259" key="2">
    <source>
        <dbReference type="PROSITE" id="PS50206"/>
    </source>
</evidence>
<dbReference type="InterPro" id="IPR058840">
    <property type="entry name" value="AAA_SelU"/>
</dbReference>